<evidence type="ECO:0000256" key="14">
    <source>
        <dbReference type="ARBA" id="ARBA00024209"/>
    </source>
</evidence>
<feature type="signal peptide" evidence="17">
    <location>
        <begin position="1"/>
        <end position="23"/>
    </location>
</feature>
<feature type="domain" description="RING-type" evidence="18">
    <location>
        <begin position="319"/>
        <end position="361"/>
    </location>
</feature>
<evidence type="ECO:0000256" key="8">
    <source>
        <dbReference type="ARBA" id="ARBA00022729"/>
    </source>
</evidence>
<evidence type="ECO:0000256" key="3">
    <source>
        <dbReference type="ARBA" id="ARBA00004906"/>
    </source>
</evidence>
<keyword evidence="9 15" id="KW-0863">Zinc-finger</keyword>
<reference evidence="19 20" key="1">
    <citation type="journal article" date="2019" name="G3 (Bethesda)">
        <title>Sequencing of a Wild Apple (Malus baccata) Genome Unravels the Differences Between Cultivated and Wild Apple Species Regarding Disease Resistance and Cold Tolerance.</title>
        <authorList>
            <person name="Chen X."/>
        </authorList>
    </citation>
    <scope>NUCLEOTIDE SEQUENCE [LARGE SCALE GENOMIC DNA]</scope>
    <source>
        <strain evidence="20">cv. Shandingzi</strain>
        <tissue evidence="19">Leaves</tissue>
    </source>
</reference>
<keyword evidence="5" id="KW-0808">Transferase</keyword>
<keyword evidence="8 17" id="KW-0732">Signal</keyword>
<evidence type="ECO:0000256" key="10">
    <source>
        <dbReference type="ARBA" id="ARBA00022786"/>
    </source>
</evidence>
<dbReference type="InterPro" id="IPR001841">
    <property type="entry name" value="Znf_RING"/>
</dbReference>
<evidence type="ECO:0000259" key="18">
    <source>
        <dbReference type="PROSITE" id="PS50089"/>
    </source>
</evidence>
<comment type="pathway">
    <text evidence="3">Protein modification; protein ubiquitination.</text>
</comment>
<dbReference type="CDD" id="cd16461">
    <property type="entry name" value="RING-H2_EL5-like"/>
    <property type="match status" value="1"/>
</dbReference>
<dbReference type="Gene3D" id="3.30.40.10">
    <property type="entry name" value="Zinc/RING finger domain, C3HC4 (zinc finger)"/>
    <property type="match status" value="1"/>
</dbReference>
<evidence type="ECO:0000256" key="4">
    <source>
        <dbReference type="ARBA" id="ARBA00012483"/>
    </source>
</evidence>
<keyword evidence="11" id="KW-0862">Zinc</keyword>
<dbReference type="InterPro" id="IPR046948">
    <property type="entry name" value="ATL20-22-like"/>
</dbReference>
<accession>A0A540MTT6</accession>
<dbReference type="EMBL" id="VIEB01000188">
    <property type="protein sequence ID" value="TQE01780.1"/>
    <property type="molecule type" value="Genomic_DNA"/>
</dbReference>
<evidence type="ECO:0000256" key="2">
    <source>
        <dbReference type="ARBA" id="ARBA00004167"/>
    </source>
</evidence>
<comment type="subcellular location">
    <subcellularLocation>
        <location evidence="2">Membrane</location>
        <topology evidence="2">Single-pass membrane protein</topology>
    </subcellularLocation>
</comment>
<dbReference type="PANTHER" id="PTHR46279:SF31">
    <property type="entry name" value="RING-H2 FINGER PROTEIN ATL20-LIKE ISOFORM X1"/>
    <property type="match status" value="1"/>
</dbReference>
<comment type="caution">
    <text evidence="19">The sequence shown here is derived from an EMBL/GenBank/DDBJ whole genome shotgun (WGS) entry which is preliminary data.</text>
</comment>
<sequence length="365" mass="41433">MATIEIFTFFLFLFLSFHPQSAATCGQSKCSYEGPVVRFPFSWIGYQQASKNCGWPGFSLSCNSNSQTIITLQSSREFIVQNIDYLFQVVTINDGDNCLPKRLLNNDLDLVNSPFHYTNSPLNYTFLNCSFYYKIWSAPLISCLSSETYKVIVVPTSFLSPPDHEPYRRYCVPMSTTLVPSLFDWLDLDLGAQLTWSMPDCRYCEARGLACGANNGSISSPRCFGPLEPALSTVVRYYIAMAAVILGILSIGALAVYIFDKKRARGEHRQPNMELSIITYQQPSVELFGLDRPTIELYPKIQLGERLEFPKQLIDDNTCAICLGEYQPKETLRTIPQCNHYFHANCIDEWLRRNATCPLCRLPPK</sequence>
<organism evidence="19 20">
    <name type="scientific">Malus baccata</name>
    <name type="common">Siberian crab apple</name>
    <name type="synonym">Pyrus baccata</name>
    <dbReference type="NCBI Taxonomy" id="106549"/>
    <lineage>
        <taxon>Eukaryota</taxon>
        <taxon>Viridiplantae</taxon>
        <taxon>Streptophyta</taxon>
        <taxon>Embryophyta</taxon>
        <taxon>Tracheophyta</taxon>
        <taxon>Spermatophyta</taxon>
        <taxon>Magnoliopsida</taxon>
        <taxon>eudicotyledons</taxon>
        <taxon>Gunneridae</taxon>
        <taxon>Pentapetalae</taxon>
        <taxon>rosids</taxon>
        <taxon>fabids</taxon>
        <taxon>Rosales</taxon>
        <taxon>Rosaceae</taxon>
        <taxon>Amygdaloideae</taxon>
        <taxon>Maleae</taxon>
        <taxon>Malus</taxon>
    </lineage>
</organism>
<gene>
    <name evidence="19" type="ORF">C1H46_012580</name>
</gene>
<dbReference type="Pfam" id="PF13947">
    <property type="entry name" value="GUB_WAK_bind"/>
    <property type="match status" value="1"/>
</dbReference>
<dbReference type="InterPro" id="IPR013083">
    <property type="entry name" value="Znf_RING/FYVE/PHD"/>
</dbReference>
<evidence type="ECO:0000256" key="9">
    <source>
        <dbReference type="ARBA" id="ARBA00022771"/>
    </source>
</evidence>
<keyword evidence="6 16" id="KW-0812">Transmembrane</keyword>
<evidence type="ECO:0000313" key="20">
    <source>
        <dbReference type="Proteomes" id="UP000315295"/>
    </source>
</evidence>
<dbReference type="GO" id="GO:0030247">
    <property type="term" value="F:polysaccharide binding"/>
    <property type="evidence" value="ECO:0007669"/>
    <property type="project" value="InterPro"/>
</dbReference>
<dbReference type="EC" id="2.3.2.27" evidence="4"/>
<dbReference type="SMART" id="SM00184">
    <property type="entry name" value="RING"/>
    <property type="match status" value="1"/>
</dbReference>
<dbReference type="PANTHER" id="PTHR46279">
    <property type="entry name" value="RING/U-BOX SUPERFAMILY PROTEIN"/>
    <property type="match status" value="1"/>
</dbReference>
<evidence type="ECO:0000256" key="17">
    <source>
        <dbReference type="SAM" id="SignalP"/>
    </source>
</evidence>
<dbReference type="Proteomes" id="UP000315295">
    <property type="component" value="Unassembled WGS sequence"/>
</dbReference>
<evidence type="ECO:0000256" key="11">
    <source>
        <dbReference type="ARBA" id="ARBA00022833"/>
    </source>
</evidence>
<evidence type="ECO:0000256" key="16">
    <source>
        <dbReference type="SAM" id="Phobius"/>
    </source>
</evidence>
<proteinExistence type="inferred from homology"/>
<dbReference type="GO" id="GO:0008270">
    <property type="term" value="F:zinc ion binding"/>
    <property type="evidence" value="ECO:0007669"/>
    <property type="project" value="UniProtKB-KW"/>
</dbReference>
<keyword evidence="20" id="KW-1185">Reference proteome</keyword>
<keyword evidence="12 16" id="KW-1133">Transmembrane helix</keyword>
<dbReference type="SUPFAM" id="SSF57850">
    <property type="entry name" value="RING/U-box"/>
    <property type="match status" value="1"/>
</dbReference>
<evidence type="ECO:0000256" key="15">
    <source>
        <dbReference type="PROSITE-ProRule" id="PRU00175"/>
    </source>
</evidence>
<dbReference type="PROSITE" id="PS50089">
    <property type="entry name" value="ZF_RING_2"/>
    <property type="match status" value="1"/>
</dbReference>
<comment type="similarity">
    <text evidence="14">Belongs to the RING-type zinc finger family. ATL subfamily.</text>
</comment>
<keyword evidence="10" id="KW-0833">Ubl conjugation pathway</keyword>
<feature type="chain" id="PRO_5022005136" description="RING-type E3 ubiquitin transferase" evidence="17">
    <location>
        <begin position="24"/>
        <end position="365"/>
    </location>
</feature>
<evidence type="ECO:0000256" key="5">
    <source>
        <dbReference type="ARBA" id="ARBA00022679"/>
    </source>
</evidence>
<name>A0A540MTT6_MALBA</name>
<evidence type="ECO:0000313" key="19">
    <source>
        <dbReference type="EMBL" id="TQE01780.1"/>
    </source>
</evidence>
<dbReference type="AlphaFoldDB" id="A0A540MTT6"/>
<protein>
    <recommendedName>
        <fullName evidence="4">RING-type E3 ubiquitin transferase</fullName>
        <ecNumber evidence="4">2.3.2.27</ecNumber>
    </recommendedName>
</protein>
<keyword evidence="13 16" id="KW-0472">Membrane</keyword>
<evidence type="ECO:0000256" key="12">
    <source>
        <dbReference type="ARBA" id="ARBA00022989"/>
    </source>
</evidence>
<evidence type="ECO:0000256" key="1">
    <source>
        <dbReference type="ARBA" id="ARBA00000900"/>
    </source>
</evidence>
<evidence type="ECO:0000256" key="13">
    <source>
        <dbReference type="ARBA" id="ARBA00023136"/>
    </source>
</evidence>
<dbReference type="InterPro" id="IPR025287">
    <property type="entry name" value="WAK_GUB"/>
</dbReference>
<comment type="catalytic activity">
    <reaction evidence="1">
        <text>S-ubiquitinyl-[E2 ubiquitin-conjugating enzyme]-L-cysteine + [acceptor protein]-L-lysine = [E2 ubiquitin-conjugating enzyme]-L-cysteine + N(6)-ubiquitinyl-[acceptor protein]-L-lysine.</text>
        <dbReference type="EC" id="2.3.2.27"/>
    </reaction>
</comment>
<dbReference type="Pfam" id="PF13639">
    <property type="entry name" value="zf-RING_2"/>
    <property type="match status" value="1"/>
</dbReference>
<keyword evidence="7" id="KW-0479">Metal-binding</keyword>
<evidence type="ECO:0000256" key="6">
    <source>
        <dbReference type="ARBA" id="ARBA00022692"/>
    </source>
</evidence>
<dbReference type="GO" id="GO:0061630">
    <property type="term" value="F:ubiquitin protein ligase activity"/>
    <property type="evidence" value="ECO:0007669"/>
    <property type="project" value="UniProtKB-EC"/>
</dbReference>
<evidence type="ECO:0000256" key="7">
    <source>
        <dbReference type="ARBA" id="ARBA00022723"/>
    </source>
</evidence>
<feature type="transmembrane region" description="Helical" evidence="16">
    <location>
        <begin position="237"/>
        <end position="259"/>
    </location>
</feature>
<dbReference type="GO" id="GO:0016020">
    <property type="term" value="C:membrane"/>
    <property type="evidence" value="ECO:0007669"/>
    <property type="project" value="UniProtKB-SubCell"/>
</dbReference>